<evidence type="ECO:0000313" key="3">
    <source>
        <dbReference type="EMBL" id="TRZ23548.1"/>
    </source>
</evidence>
<dbReference type="InterPro" id="IPR008981">
    <property type="entry name" value="FMuLV_rcpt-bd"/>
</dbReference>
<evidence type="ECO:0000313" key="4">
    <source>
        <dbReference type="Proteomes" id="UP000796761"/>
    </source>
</evidence>
<protein>
    <recommendedName>
        <fullName evidence="5">Envelope glycoprotein</fullName>
    </recommendedName>
</protein>
<dbReference type="OrthoDB" id="9306952at2759"/>
<dbReference type="Proteomes" id="UP000796761">
    <property type="component" value="Unassembled WGS sequence"/>
</dbReference>
<gene>
    <name evidence="3" type="ORF">HGM15179_003562</name>
</gene>
<dbReference type="PANTHER" id="PTHR10424">
    <property type="entry name" value="VIRAL ENVELOPE PROTEIN"/>
    <property type="match status" value="1"/>
</dbReference>
<keyword evidence="4" id="KW-1185">Reference proteome</keyword>
<dbReference type="PANTHER" id="PTHR10424:SF82">
    <property type="entry name" value="ENVELOPE GLYCOPROTEIN-RELATED"/>
    <property type="match status" value="1"/>
</dbReference>
<dbReference type="Pfam" id="PF00429">
    <property type="entry name" value="TLV_coat"/>
    <property type="match status" value="1"/>
</dbReference>
<evidence type="ECO:0008006" key="5">
    <source>
        <dbReference type="Google" id="ProtNLM"/>
    </source>
</evidence>
<organism evidence="3 4">
    <name type="scientific">Zosterops borbonicus</name>
    <dbReference type="NCBI Taxonomy" id="364589"/>
    <lineage>
        <taxon>Eukaryota</taxon>
        <taxon>Metazoa</taxon>
        <taxon>Chordata</taxon>
        <taxon>Craniata</taxon>
        <taxon>Vertebrata</taxon>
        <taxon>Euteleostomi</taxon>
        <taxon>Archelosauria</taxon>
        <taxon>Archosauria</taxon>
        <taxon>Dinosauria</taxon>
        <taxon>Saurischia</taxon>
        <taxon>Theropoda</taxon>
        <taxon>Coelurosauria</taxon>
        <taxon>Aves</taxon>
        <taxon>Neognathae</taxon>
        <taxon>Neoaves</taxon>
        <taxon>Telluraves</taxon>
        <taxon>Australaves</taxon>
        <taxon>Passeriformes</taxon>
        <taxon>Sylvioidea</taxon>
        <taxon>Zosteropidae</taxon>
        <taxon>Zosterops</taxon>
    </lineage>
</organism>
<evidence type="ECO:0000256" key="2">
    <source>
        <dbReference type="SAM" id="Phobius"/>
    </source>
</evidence>
<proteinExistence type="predicted"/>
<dbReference type="SUPFAM" id="SSF49830">
    <property type="entry name" value="ENV polyprotein, receptor-binding domain"/>
    <property type="match status" value="1"/>
</dbReference>
<dbReference type="SUPFAM" id="SSF58069">
    <property type="entry name" value="Virus ectodomain"/>
    <property type="match status" value="1"/>
</dbReference>
<dbReference type="InterPro" id="IPR012344">
    <property type="entry name" value="Matrix_HIV/RSV_N"/>
</dbReference>
<name>A0A8K1GSJ1_9PASS</name>
<sequence>MKMLSKVISEIYVQWGIIILYSECWVRCTNVLVRDVIVSATSKNLKSWSKVMKALQKVLEEQETWAAAQKCLRLTPKLGIGAATQTVFENDRAEKEQGLEIDNLSRSVLENPGTESERVLETNMQSRSSSPVLKSLSAVGFNPSENPPSPRESVVSADLRQIDVRPPPYAPQHGVEAEEEGRSSVEFRATDTRGWDQKGGGAVLGGEEKSEPNQRTGSPAIPFKAEMPLERRQSRRSGTTAHQKPRGWSQSKKHRRQGVSDQSTSSHSEEEEVEQVSKPVREGWCKGCECREQGCECKEQGHECRERGRGYKEQAREYKGQGSEYKGQESEYKGQGREYKGQGIEYKGQCHISGESSDDSDSSTDTEDTPAIFFKHTDLPMRHAHRKKTKFMPLTDWGKIQTALADLPEAAARIFPVKRLDNNLPSSVFPQVVHYRLPVKLPALFLCISFALPSVHLGAGNHPYQPSIWTFKNFITGDVIGWSEINSPAWTVRLTDIFTRDRSGKARVIEEGTYWCPSHNPGKSYCTKSGYWFCRYWGCETIVTGNRWKPPKEDEFLKVTNWPHDCISKSTYQGKPPGNCSHLTVTVLRPQDPTWAIGRLWSVYRHQDDPIRLAPDRGTVIQIIRTHPPTRYIAVGPNELITSQKEKTLVATAEPDSVPASPRPEVASQGLFDRMLYAAFASLNYSQPNLTKSCWLCYDAKPPFYEGIGVSTMFEYSKRANPKQCKWDTSRKGITLGMISGYGLCIGSRSLTTQNKQHCNTSITLDQQQSWAIPAPGSVWACHTTGITPCVSIRQFDATNDFCVQVAVIPRILYHTDDEVMLHFEARHREKRELVTAVSLAVLLTLGGTGAATGISSLVTQKQNLLQLQRAIDEDLLEIHKNILKLEESLFSLSEMVLQNRRGLDLLLMQQGGLCAALNEECCTYVNHSGPIRQSMAELKERLIRRGQEFQQRNWFDSLFSQHPWIAPVVSTLIGPVVTILLALVFGPCLLNKITQFVKAHLSRIDIMLLEQRQLA</sequence>
<dbReference type="Gene3D" id="1.10.150.90">
    <property type="entry name" value="Immunodeficiency lentiviruses, gag gene matrix protein p17"/>
    <property type="match status" value="1"/>
</dbReference>
<feature type="region of interest" description="Disordered" evidence="1">
    <location>
        <begin position="106"/>
        <end position="132"/>
    </location>
</feature>
<comment type="caution">
    <text evidence="3">The sequence shown here is derived from an EMBL/GenBank/DDBJ whole genome shotgun (WGS) entry which is preliminary data.</text>
</comment>
<dbReference type="CDD" id="cd09851">
    <property type="entry name" value="HTLV-1-like_HR1-HR2"/>
    <property type="match status" value="1"/>
</dbReference>
<keyword evidence="2" id="KW-1133">Transmembrane helix</keyword>
<dbReference type="InterPro" id="IPR018154">
    <property type="entry name" value="TLV/ENV_coat_polyprotein"/>
</dbReference>
<feature type="compositionally biased region" description="Basic and acidic residues" evidence="1">
    <location>
        <begin position="180"/>
        <end position="196"/>
    </location>
</feature>
<dbReference type="AlphaFoldDB" id="A0A8K1GSJ1"/>
<reference evidence="3" key="1">
    <citation type="submission" date="2019-04" db="EMBL/GenBank/DDBJ databases">
        <title>Genome assembly of Zosterops borbonicus 15179.</title>
        <authorList>
            <person name="Leroy T."/>
            <person name="Anselmetti Y."/>
            <person name="Tilak M.-K."/>
            <person name="Nabholz B."/>
        </authorList>
    </citation>
    <scope>NUCLEOTIDE SEQUENCE</scope>
    <source>
        <strain evidence="3">HGM_15179</strain>
        <tissue evidence="3">Muscle</tissue>
    </source>
</reference>
<dbReference type="Gene3D" id="3.90.310.10">
    <property type="entry name" value="ENV polyprotein, receptor-binding domain"/>
    <property type="match status" value="1"/>
</dbReference>
<feature type="region of interest" description="Disordered" evidence="1">
    <location>
        <begin position="164"/>
        <end position="277"/>
    </location>
</feature>
<accession>A0A8K1GSJ1</accession>
<keyword evidence="2" id="KW-0472">Membrane</keyword>
<feature type="compositionally biased region" description="Basic and acidic residues" evidence="1">
    <location>
        <begin position="306"/>
        <end position="319"/>
    </location>
</feature>
<feature type="transmembrane region" description="Helical" evidence="2">
    <location>
        <begin position="965"/>
        <end position="991"/>
    </location>
</feature>
<dbReference type="EMBL" id="SWJQ01000071">
    <property type="protein sequence ID" value="TRZ23548.1"/>
    <property type="molecule type" value="Genomic_DNA"/>
</dbReference>
<feature type="region of interest" description="Disordered" evidence="1">
    <location>
        <begin position="306"/>
        <end position="334"/>
    </location>
</feature>
<dbReference type="Gene3D" id="1.10.287.210">
    <property type="match status" value="1"/>
</dbReference>
<keyword evidence="2" id="KW-0812">Transmembrane</keyword>
<evidence type="ECO:0000256" key="1">
    <source>
        <dbReference type="SAM" id="MobiDB-lite"/>
    </source>
</evidence>